<proteinExistence type="inferred from homology"/>
<evidence type="ECO:0000259" key="6">
    <source>
        <dbReference type="Pfam" id="PF08281"/>
    </source>
</evidence>
<dbReference type="Proteomes" id="UP001501475">
    <property type="component" value="Unassembled WGS sequence"/>
</dbReference>
<gene>
    <name evidence="7" type="ORF">GCM10009810_12420</name>
</gene>
<evidence type="ECO:0000256" key="1">
    <source>
        <dbReference type="ARBA" id="ARBA00010641"/>
    </source>
</evidence>
<dbReference type="CDD" id="cd06171">
    <property type="entry name" value="Sigma70_r4"/>
    <property type="match status" value="1"/>
</dbReference>
<dbReference type="InterPro" id="IPR013249">
    <property type="entry name" value="RNA_pol_sigma70_r4_t2"/>
</dbReference>
<evidence type="ECO:0000313" key="7">
    <source>
        <dbReference type="EMBL" id="GAA1754121.1"/>
    </source>
</evidence>
<evidence type="ECO:0000256" key="2">
    <source>
        <dbReference type="ARBA" id="ARBA00023015"/>
    </source>
</evidence>
<dbReference type="Pfam" id="PF08281">
    <property type="entry name" value="Sigma70_r4_2"/>
    <property type="match status" value="1"/>
</dbReference>
<evidence type="ECO:0000256" key="3">
    <source>
        <dbReference type="ARBA" id="ARBA00023082"/>
    </source>
</evidence>
<feature type="region of interest" description="Disordered" evidence="5">
    <location>
        <begin position="77"/>
        <end position="101"/>
    </location>
</feature>
<evidence type="ECO:0000313" key="8">
    <source>
        <dbReference type="Proteomes" id="UP001501475"/>
    </source>
</evidence>
<protein>
    <recommendedName>
        <fullName evidence="6">RNA polymerase sigma factor 70 region 4 type 2 domain-containing protein</fullName>
    </recommendedName>
</protein>
<organism evidence="7 8">
    <name type="scientific">Nostocoides vanveenii</name>
    <dbReference type="NCBI Taxonomy" id="330835"/>
    <lineage>
        <taxon>Bacteria</taxon>
        <taxon>Bacillati</taxon>
        <taxon>Actinomycetota</taxon>
        <taxon>Actinomycetes</taxon>
        <taxon>Micrococcales</taxon>
        <taxon>Intrasporangiaceae</taxon>
        <taxon>Nostocoides</taxon>
    </lineage>
</organism>
<dbReference type="InterPro" id="IPR013324">
    <property type="entry name" value="RNA_pol_sigma_r3/r4-like"/>
</dbReference>
<accession>A0ABP4WHZ4</accession>
<comment type="similarity">
    <text evidence="1">Belongs to the sigma-70 factor family. ECF subfamily.</text>
</comment>
<keyword evidence="3" id="KW-0731">Sigma factor</keyword>
<keyword evidence="8" id="KW-1185">Reference proteome</keyword>
<dbReference type="InterPro" id="IPR036388">
    <property type="entry name" value="WH-like_DNA-bd_sf"/>
</dbReference>
<evidence type="ECO:0000256" key="4">
    <source>
        <dbReference type="ARBA" id="ARBA00023163"/>
    </source>
</evidence>
<name>A0ABP4WHZ4_9MICO</name>
<evidence type="ECO:0000256" key="5">
    <source>
        <dbReference type="SAM" id="MobiDB-lite"/>
    </source>
</evidence>
<keyword evidence="4" id="KW-0804">Transcription</keyword>
<keyword evidence="2" id="KW-0805">Transcription regulation</keyword>
<sequence>MAASGSAYWHQPASVAPAEIVAERDALIGAFAACSPAEREALLLTAWDGLTYAEAAAVLGCSEHALTVRISRGRARLTQTPRSADHPHATAPSLRLVEDLP</sequence>
<dbReference type="Gene3D" id="1.10.10.10">
    <property type="entry name" value="Winged helix-like DNA-binding domain superfamily/Winged helix DNA-binding domain"/>
    <property type="match status" value="1"/>
</dbReference>
<dbReference type="EMBL" id="BAAAPN010000034">
    <property type="protein sequence ID" value="GAA1754121.1"/>
    <property type="molecule type" value="Genomic_DNA"/>
</dbReference>
<feature type="domain" description="RNA polymerase sigma factor 70 region 4 type 2" evidence="6">
    <location>
        <begin position="35"/>
        <end position="77"/>
    </location>
</feature>
<dbReference type="RefSeq" id="WP_344063645.1">
    <property type="nucleotide sequence ID" value="NZ_BAAAPN010000034.1"/>
</dbReference>
<reference evidence="8" key="1">
    <citation type="journal article" date="2019" name="Int. J. Syst. Evol. Microbiol.">
        <title>The Global Catalogue of Microorganisms (GCM) 10K type strain sequencing project: providing services to taxonomists for standard genome sequencing and annotation.</title>
        <authorList>
            <consortium name="The Broad Institute Genomics Platform"/>
            <consortium name="The Broad Institute Genome Sequencing Center for Infectious Disease"/>
            <person name="Wu L."/>
            <person name="Ma J."/>
        </authorList>
    </citation>
    <scope>NUCLEOTIDE SEQUENCE [LARGE SCALE GENOMIC DNA]</scope>
    <source>
        <strain evidence="8">JCM 15591</strain>
    </source>
</reference>
<dbReference type="SUPFAM" id="SSF88659">
    <property type="entry name" value="Sigma3 and sigma4 domains of RNA polymerase sigma factors"/>
    <property type="match status" value="1"/>
</dbReference>
<comment type="caution">
    <text evidence="7">The sequence shown here is derived from an EMBL/GenBank/DDBJ whole genome shotgun (WGS) entry which is preliminary data.</text>
</comment>